<dbReference type="GO" id="GO:0030041">
    <property type="term" value="P:actin filament polymerization"/>
    <property type="evidence" value="ECO:0007669"/>
    <property type="project" value="TreeGrafter"/>
</dbReference>
<dbReference type="PANTHER" id="PTHR45691:SF6">
    <property type="entry name" value="PROTEIN DIAPHANOUS"/>
    <property type="match status" value="1"/>
</dbReference>
<dbReference type="Proteomes" id="UP001342314">
    <property type="component" value="Unassembled WGS sequence"/>
</dbReference>
<dbReference type="PANTHER" id="PTHR45691">
    <property type="entry name" value="PROTEIN DIAPHANOUS"/>
    <property type="match status" value="1"/>
</dbReference>
<evidence type="ECO:0000313" key="2">
    <source>
        <dbReference type="EMBL" id="GJN91554.1"/>
    </source>
</evidence>
<keyword evidence="3" id="KW-1185">Reference proteome</keyword>
<name>A0AAV5GM28_9BASI</name>
<protein>
    <recommendedName>
        <fullName evidence="4">Arrestin-like N-terminal domain-containing protein</fullName>
    </recommendedName>
</protein>
<evidence type="ECO:0008006" key="4">
    <source>
        <dbReference type="Google" id="ProtNLM"/>
    </source>
</evidence>
<evidence type="ECO:0000256" key="1">
    <source>
        <dbReference type="SAM" id="MobiDB-lite"/>
    </source>
</evidence>
<gene>
    <name evidence="2" type="ORF">Rhopal_004577-T1</name>
</gene>
<feature type="compositionally biased region" description="Basic and acidic residues" evidence="1">
    <location>
        <begin position="713"/>
        <end position="725"/>
    </location>
</feature>
<feature type="compositionally biased region" description="Low complexity" evidence="1">
    <location>
        <begin position="656"/>
        <end position="670"/>
    </location>
</feature>
<dbReference type="InterPro" id="IPR051412">
    <property type="entry name" value="Formin_Homology_Diaphanous_sf"/>
</dbReference>
<feature type="region of interest" description="Disordered" evidence="1">
    <location>
        <begin position="392"/>
        <end position="430"/>
    </location>
</feature>
<evidence type="ECO:0000313" key="3">
    <source>
        <dbReference type="Proteomes" id="UP001342314"/>
    </source>
</evidence>
<sequence length="765" mass="79221">MNDASPPGYSTEGGSAGAGASAVLVNLAPSQAEGTSFQLGFLGHGPAFVAGEVQVKYAAGDADARPHCTRLEVSFKGVERAHGATDPIDLFEQRQILWGEGAQGTSAAAAAGSAAAFPPSVTPFKLELTPDLPVCIHAPAASGLDYTLTATLFFSDPAAVPIVRCAPVHLVRTSPPGALLAGSTIASSSASPPSATPRTVSTTSPLAFSFRLPRTAFRRSEPIELMTRIEVPDAKAVGEGLRLRTVSAELVRTIMVAKLVEPSRPAPGADEIEELPPAPRDPAVTEPQELRTVLAHSGKSARFSSSRPIVIRLVLHPPTDPSCESITQSTILHTVSFAVVVTIGLVNVATPASASTTPPPEAQLSQQVFIVPDTPSIRSDKQKEVVRDSVPDALAGAPSGPWLQTDAPVPTYVENSEHDSGEPAASGSGWSLESPLALVAGGPDEVPYATSYPTDGYEEEYDGYEELSLPATLSTRLPPPGIYDDVSPPSAGEPSSAMGLELATAMGGVIDESDDGETPPPDDFAAYRSRLGAVAEAVESPPPPLHHSGVEGSEAETPPPHIDFPPLHAGSAHLPSTPPPGPDMHATAASGPGETPPPGIDYPHAASSPPPPAHLPPPYFGAPSPAPSSSAPALPPPPPPPASPPPPLLPDPREFAYPARASPAPSSRTASADRGRRSSYGPALQDELGARAYASRQTSRSGEGRVRGGVQDGDPHSAGERREGQGDEDEDEEDEGRPPPYEQGEEGGRIELVRFGVNRRGELVL</sequence>
<dbReference type="GO" id="GO:0005884">
    <property type="term" value="C:actin filament"/>
    <property type="evidence" value="ECO:0007669"/>
    <property type="project" value="TreeGrafter"/>
</dbReference>
<feature type="region of interest" description="Disordered" evidence="1">
    <location>
        <begin position="537"/>
        <end position="765"/>
    </location>
</feature>
<dbReference type="AlphaFoldDB" id="A0AAV5GM28"/>
<reference evidence="2 3" key="1">
    <citation type="submission" date="2021-12" db="EMBL/GenBank/DDBJ databases">
        <title>High titer production of polyol ester of fatty acids by Rhodotorula paludigena BS15 towards product separation-free biomass refinery.</title>
        <authorList>
            <person name="Mano J."/>
            <person name="Ono H."/>
            <person name="Tanaka T."/>
            <person name="Naito K."/>
            <person name="Sushida H."/>
            <person name="Ike M."/>
            <person name="Tokuyasu K."/>
            <person name="Kitaoka M."/>
        </authorList>
    </citation>
    <scope>NUCLEOTIDE SEQUENCE [LARGE SCALE GENOMIC DNA]</scope>
    <source>
        <strain evidence="2 3">BS15</strain>
    </source>
</reference>
<feature type="compositionally biased region" description="Pro residues" evidence="1">
    <location>
        <begin position="633"/>
        <end position="650"/>
    </location>
</feature>
<proteinExistence type="predicted"/>
<accession>A0AAV5GM28</accession>
<dbReference type="EMBL" id="BQKY01000009">
    <property type="protein sequence ID" value="GJN91554.1"/>
    <property type="molecule type" value="Genomic_DNA"/>
</dbReference>
<organism evidence="2 3">
    <name type="scientific">Rhodotorula paludigena</name>
    <dbReference type="NCBI Taxonomy" id="86838"/>
    <lineage>
        <taxon>Eukaryota</taxon>
        <taxon>Fungi</taxon>
        <taxon>Dikarya</taxon>
        <taxon>Basidiomycota</taxon>
        <taxon>Pucciniomycotina</taxon>
        <taxon>Microbotryomycetes</taxon>
        <taxon>Sporidiobolales</taxon>
        <taxon>Sporidiobolaceae</taxon>
        <taxon>Rhodotorula</taxon>
    </lineage>
</organism>
<feature type="compositionally biased region" description="Pro residues" evidence="1">
    <location>
        <begin position="608"/>
        <end position="626"/>
    </location>
</feature>
<comment type="caution">
    <text evidence="2">The sequence shown here is derived from an EMBL/GenBank/DDBJ whole genome shotgun (WGS) entry which is preliminary data.</text>
</comment>
<feature type="compositionally biased region" description="Acidic residues" evidence="1">
    <location>
        <begin position="726"/>
        <end position="735"/>
    </location>
</feature>